<sequence length="162" mass="18964">MHQRPDYAAPKSTQTLREGLAEYYALNPQVTDPQAQPAEFGAILAAHDAGHVIYGCDTGMYDELKILPLFWWTSECTFSTYLKMRDSPAVDVMYEDMIREKSIWWLYGAVLRVLPRLIPQLIVIWFKTRQRQKRVPFLEFSPLLEQSLLEIRQKYDLLPLIQ</sequence>
<accession>A0A2W1JJM3</accession>
<protein>
    <submittedName>
        <fullName evidence="2">Uncharacterized protein</fullName>
    </submittedName>
</protein>
<evidence type="ECO:0000256" key="1">
    <source>
        <dbReference type="SAM" id="Phobius"/>
    </source>
</evidence>
<name>A0A2W1JJM3_9CYAN</name>
<dbReference type="AlphaFoldDB" id="A0A2W1JJM3"/>
<keyword evidence="3" id="KW-1185">Reference proteome</keyword>
<reference evidence="2 3" key="1">
    <citation type="journal article" date="2018" name="Sci. Rep.">
        <title>A novel species of the marine cyanobacterium Acaryochloris with a unique pigment content and lifestyle.</title>
        <authorList>
            <person name="Partensky F."/>
            <person name="Six C."/>
            <person name="Ratin M."/>
            <person name="Garczarek L."/>
            <person name="Vaulot D."/>
            <person name="Probert I."/>
            <person name="Calteau A."/>
            <person name="Gourvil P."/>
            <person name="Marie D."/>
            <person name="Grebert T."/>
            <person name="Bouchier C."/>
            <person name="Le Panse S."/>
            <person name="Gachenot M."/>
            <person name="Rodriguez F."/>
            <person name="Garrido J.L."/>
        </authorList>
    </citation>
    <scope>NUCLEOTIDE SEQUENCE [LARGE SCALE GENOMIC DNA]</scope>
    <source>
        <strain evidence="2 3">RCC1774</strain>
    </source>
</reference>
<dbReference type="OrthoDB" id="529867at2"/>
<keyword evidence="1" id="KW-0472">Membrane</keyword>
<organism evidence="2 3">
    <name type="scientific">Acaryochloris thomasi RCC1774</name>
    <dbReference type="NCBI Taxonomy" id="1764569"/>
    <lineage>
        <taxon>Bacteria</taxon>
        <taxon>Bacillati</taxon>
        <taxon>Cyanobacteriota</taxon>
        <taxon>Cyanophyceae</taxon>
        <taxon>Acaryochloridales</taxon>
        <taxon>Acaryochloridaceae</taxon>
        <taxon>Acaryochloris</taxon>
        <taxon>Acaryochloris thomasi</taxon>
    </lineage>
</organism>
<comment type="caution">
    <text evidence="2">The sequence shown here is derived from an EMBL/GenBank/DDBJ whole genome shotgun (WGS) entry which is preliminary data.</text>
</comment>
<dbReference type="Proteomes" id="UP000248857">
    <property type="component" value="Unassembled WGS sequence"/>
</dbReference>
<dbReference type="EMBL" id="PQWO01000005">
    <property type="protein sequence ID" value="PZD73609.1"/>
    <property type="molecule type" value="Genomic_DNA"/>
</dbReference>
<gene>
    <name evidence="2" type="ORF">C1752_01909</name>
</gene>
<keyword evidence="1" id="KW-0812">Transmembrane</keyword>
<feature type="transmembrane region" description="Helical" evidence="1">
    <location>
        <begin position="103"/>
        <end position="126"/>
    </location>
</feature>
<keyword evidence="1" id="KW-1133">Transmembrane helix</keyword>
<dbReference type="RefSeq" id="WP_110985882.1">
    <property type="nucleotide sequence ID" value="NZ_CAWNWM010000005.1"/>
</dbReference>
<proteinExistence type="predicted"/>
<evidence type="ECO:0000313" key="2">
    <source>
        <dbReference type="EMBL" id="PZD73609.1"/>
    </source>
</evidence>
<evidence type="ECO:0000313" key="3">
    <source>
        <dbReference type="Proteomes" id="UP000248857"/>
    </source>
</evidence>